<protein>
    <submittedName>
        <fullName evidence="1">Uncharacterized protein</fullName>
    </submittedName>
</protein>
<organism evidence="1 2">
    <name type="scientific">Sphaeroforma arctica JP610</name>
    <dbReference type="NCBI Taxonomy" id="667725"/>
    <lineage>
        <taxon>Eukaryota</taxon>
        <taxon>Ichthyosporea</taxon>
        <taxon>Ichthyophonida</taxon>
        <taxon>Sphaeroforma</taxon>
    </lineage>
</organism>
<evidence type="ECO:0000313" key="1">
    <source>
        <dbReference type="EMBL" id="KNC78951.1"/>
    </source>
</evidence>
<dbReference type="Proteomes" id="UP000054560">
    <property type="component" value="Unassembled WGS sequence"/>
</dbReference>
<gene>
    <name evidence="1" type="ORF">SARC_08629</name>
</gene>
<feature type="non-terminal residue" evidence="1">
    <location>
        <position position="1"/>
    </location>
</feature>
<dbReference type="RefSeq" id="XP_014152853.1">
    <property type="nucleotide sequence ID" value="XM_014297378.1"/>
</dbReference>
<dbReference type="AlphaFoldDB" id="A0A0L0FQX7"/>
<evidence type="ECO:0000313" key="2">
    <source>
        <dbReference type="Proteomes" id="UP000054560"/>
    </source>
</evidence>
<keyword evidence="2" id="KW-1185">Reference proteome</keyword>
<name>A0A0L0FQX7_9EUKA</name>
<reference evidence="1 2" key="1">
    <citation type="submission" date="2011-02" db="EMBL/GenBank/DDBJ databases">
        <title>The Genome Sequence of Sphaeroforma arctica JP610.</title>
        <authorList>
            <consortium name="The Broad Institute Genome Sequencing Platform"/>
            <person name="Russ C."/>
            <person name="Cuomo C."/>
            <person name="Young S.K."/>
            <person name="Zeng Q."/>
            <person name="Gargeya S."/>
            <person name="Alvarado L."/>
            <person name="Berlin A."/>
            <person name="Chapman S.B."/>
            <person name="Chen Z."/>
            <person name="Freedman E."/>
            <person name="Gellesch M."/>
            <person name="Goldberg J."/>
            <person name="Griggs A."/>
            <person name="Gujja S."/>
            <person name="Heilman E."/>
            <person name="Heiman D."/>
            <person name="Howarth C."/>
            <person name="Mehta T."/>
            <person name="Neiman D."/>
            <person name="Pearson M."/>
            <person name="Roberts A."/>
            <person name="Saif S."/>
            <person name="Shea T."/>
            <person name="Shenoy N."/>
            <person name="Sisk P."/>
            <person name="Stolte C."/>
            <person name="Sykes S."/>
            <person name="White J."/>
            <person name="Yandava C."/>
            <person name="Burger G."/>
            <person name="Gray M.W."/>
            <person name="Holland P.W.H."/>
            <person name="King N."/>
            <person name="Lang F.B.F."/>
            <person name="Roger A.J."/>
            <person name="Ruiz-Trillo I."/>
            <person name="Haas B."/>
            <person name="Nusbaum C."/>
            <person name="Birren B."/>
        </authorList>
    </citation>
    <scope>NUCLEOTIDE SEQUENCE [LARGE SCALE GENOMIC DNA]</scope>
    <source>
        <strain evidence="1 2">JP610</strain>
    </source>
</reference>
<dbReference type="EMBL" id="KQ242390">
    <property type="protein sequence ID" value="KNC78951.1"/>
    <property type="molecule type" value="Genomic_DNA"/>
</dbReference>
<sequence>ARLAADLLLDSLINHVGHLPSVNGPSSISSLVTEKSLLRDLAALNGMEYNESIFEHLAQHMRYFVLDDDRIVLFCDVPGSRAKTINEESSTAADSNPSVWVLVREVGGRFCFKTAIRYVSDNETSAAGLGEENGSLMAAGTAVAVPQTNNANIL</sequence>
<proteinExistence type="predicted"/>
<accession>A0A0L0FQX7</accession>
<dbReference type="GeneID" id="25909133"/>